<organism evidence="1 2">
    <name type="scientific">Candidatus Clostridium eludens</name>
    <dbReference type="NCBI Taxonomy" id="3381663"/>
    <lineage>
        <taxon>Bacteria</taxon>
        <taxon>Bacillati</taxon>
        <taxon>Bacillota</taxon>
        <taxon>Clostridia</taxon>
        <taxon>Eubacteriales</taxon>
        <taxon>Clostridiaceae</taxon>
        <taxon>Clostridium</taxon>
    </lineage>
</organism>
<dbReference type="RefSeq" id="WP_406792605.1">
    <property type="nucleotide sequence ID" value="NZ_JBJHZX010000018.1"/>
</dbReference>
<dbReference type="Proteomes" id="UP001623660">
    <property type="component" value="Unassembled WGS sequence"/>
</dbReference>
<evidence type="ECO:0000313" key="2">
    <source>
        <dbReference type="Proteomes" id="UP001623660"/>
    </source>
</evidence>
<dbReference type="EMBL" id="JBJHZX010000018">
    <property type="protein sequence ID" value="MFL0196496.1"/>
    <property type="molecule type" value="Genomic_DNA"/>
</dbReference>
<gene>
    <name evidence="1" type="ORF">ACJDU8_13155</name>
</gene>
<proteinExistence type="predicted"/>
<evidence type="ECO:0000313" key="1">
    <source>
        <dbReference type="EMBL" id="MFL0196496.1"/>
    </source>
</evidence>
<protein>
    <recommendedName>
        <fullName evidence="3">RNA-binding protein</fullName>
    </recommendedName>
</protein>
<reference evidence="1 2" key="1">
    <citation type="submission" date="2024-11" db="EMBL/GenBank/DDBJ databases">
        <authorList>
            <person name="Heng Y.C."/>
            <person name="Lim A.C.H."/>
            <person name="Lee J.K.Y."/>
            <person name="Kittelmann S."/>
        </authorList>
    </citation>
    <scope>NUCLEOTIDE SEQUENCE [LARGE SCALE GENOMIC DNA]</scope>
    <source>
        <strain evidence="1 2">WILCCON 0269</strain>
    </source>
</reference>
<comment type="caution">
    <text evidence="1">The sequence shown here is derived from an EMBL/GenBank/DDBJ whole genome shotgun (WGS) entry which is preliminary data.</text>
</comment>
<name>A0ABW8SL49_9CLOT</name>
<keyword evidence="2" id="KW-1185">Reference proteome</keyword>
<evidence type="ECO:0008006" key="3">
    <source>
        <dbReference type="Google" id="ProtNLM"/>
    </source>
</evidence>
<sequence>MIKKGTFIEVKVVDCYDNKKIVNVFLRGSCLNSCEMGEQAEVRTTTGHIVRGIVSKNNFFYNSLDTNAKNAQEILFIKEKK</sequence>
<accession>A0ABW8SL49</accession>